<dbReference type="AlphaFoldDB" id="A0AAV6I271"/>
<dbReference type="Proteomes" id="UP000823749">
    <property type="component" value="Chromosome 12"/>
</dbReference>
<evidence type="ECO:0000313" key="1">
    <source>
        <dbReference type="EMBL" id="KAG5521735.1"/>
    </source>
</evidence>
<evidence type="ECO:0000313" key="2">
    <source>
        <dbReference type="Proteomes" id="UP000823749"/>
    </source>
</evidence>
<accession>A0AAV6I271</accession>
<keyword evidence="2" id="KW-1185">Reference proteome</keyword>
<name>A0AAV6I271_9ERIC</name>
<dbReference type="EMBL" id="JACTNZ010000012">
    <property type="protein sequence ID" value="KAG5521735.1"/>
    <property type="molecule type" value="Genomic_DNA"/>
</dbReference>
<gene>
    <name evidence="1" type="ORF">RHGRI_034081</name>
</gene>
<reference evidence="1" key="1">
    <citation type="submission" date="2020-08" db="EMBL/GenBank/DDBJ databases">
        <title>Plant Genome Project.</title>
        <authorList>
            <person name="Zhang R.-G."/>
        </authorList>
    </citation>
    <scope>NUCLEOTIDE SEQUENCE</scope>
    <source>
        <strain evidence="1">WSP0</strain>
        <tissue evidence="1">Leaf</tissue>
    </source>
</reference>
<proteinExistence type="predicted"/>
<sequence length="73" mass="8491">MANVYPLLPEESNFTQPNWSRSARLWYTAEGRGSLRSEPRRSELVFRISVKIEFSACLNCWNILSDLVGWMPL</sequence>
<comment type="caution">
    <text evidence="1">The sequence shown here is derived from an EMBL/GenBank/DDBJ whole genome shotgun (WGS) entry which is preliminary data.</text>
</comment>
<protein>
    <submittedName>
        <fullName evidence="1">Uncharacterized protein</fullName>
    </submittedName>
</protein>
<organism evidence="1 2">
    <name type="scientific">Rhododendron griersonianum</name>
    <dbReference type="NCBI Taxonomy" id="479676"/>
    <lineage>
        <taxon>Eukaryota</taxon>
        <taxon>Viridiplantae</taxon>
        <taxon>Streptophyta</taxon>
        <taxon>Embryophyta</taxon>
        <taxon>Tracheophyta</taxon>
        <taxon>Spermatophyta</taxon>
        <taxon>Magnoliopsida</taxon>
        <taxon>eudicotyledons</taxon>
        <taxon>Gunneridae</taxon>
        <taxon>Pentapetalae</taxon>
        <taxon>asterids</taxon>
        <taxon>Ericales</taxon>
        <taxon>Ericaceae</taxon>
        <taxon>Ericoideae</taxon>
        <taxon>Rhodoreae</taxon>
        <taxon>Rhododendron</taxon>
    </lineage>
</organism>